<keyword evidence="2" id="KW-1185">Reference proteome</keyword>
<evidence type="ECO:0000313" key="1">
    <source>
        <dbReference type="EMBL" id="PCH35351.1"/>
    </source>
</evidence>
<gene>
    <name evidence="1" type="ORF">WOLCODRAFT_139864</name>
</gene>
<dbReference type="STRING" id="742152.A0A2H3J050"/>
<evidence type="ECO:0000313" key="2">
    <source>
        <dbReference type="Proteomes" id="UP000218811"/>
    </source>
</evidence>
<dbReference type="Proteomes" id="UP000218811">
    <property type="component" value="Unassembled WGS sequence"/>
</dbReference>
<dbReference type="OMA" id="KIHGTSW"/>
<dbReference type="OrthoDB" id="529273at2759"/>
<sequence length="620" mass="67911">MHPARTRSWTASPTRRELTLLLFSLTLFVLSYNLETSLRLAGVPSQRLHAFSTIGLGSQDPGLDPDGRRPKEWRDELENLIVGEWSWEPGRVAGVEHGSSGAIIGKSGAAIYNAAPGAAVGRSAGREDRGVGVTTGPTPNEQLWRWGAEVPQASTIAHVPGYTILDNVIVVNGTFFLVTDEPASLPELGLIASSAEDRTQPPREQDWQVLSTQEAAAKIDTFGGRITGTTWLALDPSSSQDPYTLFSLFRTHSTLAAPPLDAQDQTSPAKMPAPMRLIFPNVPTFSSPHIPPDGDDIKKHPPPRIRSYNGIHPLLPKVALPTVGIWYTEDWQDLIDSQAPWIFERVVIADRAAADRGRELWARRWTSSRPSSQELRKRAEGDEWDVSGAEDGEDVPAWAAPLVGLPAPTTWWAPVRASLLSYLQVDERETKKGKPVVTYVSMQQEPAGAGPRLLDVDDGALVAGLRGLERDGVLGAVHVVKGNGSVSGPEWADRMRAFAESSIVLGPYGHHLADSVFMEPPAWMHQSSSTSSVAASDNKSDQPAPLLMEFFAPGTFMRDREYAMRVLGMRYIAWWNERKFTGSSLPPVIRPESTEEYLSVDVDAILRTVREVVQRRVPSG</sequence>
<dbReference type="AlphaFoldDB" id="A0A2H3J050"/>
<reference evidence="1 2" key="1">
    <citation type="journal article" date="2012" name="Science">
        <title>The Paleozoic origin of enzymatic lignin decomposition reconstructed from 31 fungal genomes.</title>
        <authorList>
            <person name="Floudas D."/>
            <person name="Binder M."/>
            <person name="Riley R."/>
            <person name="Barry K."/>
            <person name="Blanchette R.A."/>
            <person name="Henrissat B."/>
            <person name="Martinez A.T."/>
            <person name="Otillar R."/>
            <person name="Spatafora J.W."/>
            <person name="Yadav J.S."/>
            <person name="Aerts A."/>
            <person name="Benoit I."/>
            <person name="Boyd A."/>
            <person name="Carlson A."/>
            <person name="Copeland A."/>
            <person name="Coutinho P.M."/>
            <person name="de Vries R.P."/>
            <person name="Ferreira P."/>
            <person name="Findley K."/>
            <person name="Foster B."/>
            <person name="Gaskell J."/>
            <person name="Glotzer D."/>
            <person name="Gorecki P."/>
            <person name="Heitman J."/>
            <person name="Hesse C."/>
            <person name="Hori C."/>
            <person name="Igarashi K."/>
            <person name="Jurgens J.A."/>
            <person name="Kallen N."/>
            <person name="Kersten P."/>
            <person name="Kohler A."/>
            <person name="Kuees U."/>
            <person name="Kumar T.K.A."/>
            <person name="Kuo A."/>
            <person name="LaButti K."/>
            <person name="Larrondo L.F."/>
            <person name="Lindquist E."/>
            <person name="Ling A."/>
            <person name="Lombard V."/>
            <person name="Lucas S."/>
            <person name="Lundell T."/>
            <person name="Martin R."/>
            <person name="McLaughlin D.J."/>
            <person name="Morgenstern I."/>
            <person name="Morin E."/>
            <person name="Murat C."/>
            <person name="Nagy L.G."/>
            <person name="Nolan M."/>
            <person name="Ohm R.A."/>
            <person name="Patyshakuliyeva A."/>
            <person name="Rokas A."/>
            <person name="Ruiz-Duenas F.J."/>
            <person name="Sabat G."/>
            <person name="Salamov A."/>
            <person name="Samejima M."/>
            <person name="Schmutz J."/>
            <person name="Slot J.C."/>
            <person name="St John F."/>
            <person name="Stenlid J."/>
            <person name="Sun H."/>
            <person name="Sun S."/>
            <person name="Syed K."/>
            <person name="Tsang A."/>
            <person name="Wiebenga A."/>
            <person name="Young D."/>
            <person name="Pisabarro A."/>
            <person name="Eastwood D.C."/>
            <person name="Martin F."/>
            <person name="Cullen D."/>
            <person name="Grigoriev I.V."/>
            <person name="Hibbett D.S."/>
        </authorList>
    </citation>
    <scope>NUCLEOTIDE SEQUENCE [LARGE SCALE GENOMIC DNA]</scope>
    <source>
        <strain evidence="1 2">MD-104</strain>
    </source>
</reference>
<name>A0A2H3J050_WOLCO</name>
<accession>A0A2H3J050</accession>
<dbReference type="EMBL" id="KB467843">
    <property type="protein sequence ID" value="PCH35351.1"/>
    <property type="molecule type" value="Genomic_DNA"/>
</dbReference>
<organism evidence="1 2">
    <name type="scientific">Wolfiporia cocos (strain MD-104)</name>
    <name type="common">Brown rot fungus</name>
    <dbReference type="NCBI Taxonomy" id="742152"/>
    <lineage>
        <taxon>Eukaryota</taxon>
        <taxon>Fungi</taxon>
        <taxon>Dikarya</taxon>
        <taxon>Basidiomycota</taxon>
        <taxon>Agaricomycotina</taxon>
        <taxon>Agaricomycetes</taxon>
        <taxon>Polyporales</taxon>
        <taxon>Phaeolaceae</taxon>
        <taxon>Wolfiporia</taxon>
    </lineage>
</organism>
<proteinExistence type="predicted"/>
<protein>
    <submittedName>
        <fullName evidence="1">Uncharacterized protein</fullName>
    </submittedName>
</protein>